<feature type="compositionally biased region" description="Polar residues" evidence="2">
    <location>
        <begin position="413"/>
        <end position="444"/>
    </location>
</feature>
<reference evidence="5 6" key="1">
    <citation type="submission" date="2019-07" db="EMBL/GenBank/DDBJ databases">
        <title>Whole genome shotgun sequence of Lactobacillus aviarius subsp. aviarius NBRC 102162.</title>
        <authorList>
            <person name="Hosoyama A."/>
            <person name="Uohara A."/>
            <person name="Ohji S."/>
            <person name="Ichikawa N."/>
        </authorList>
    </citation>
    <scope>NUCLEOTIDE SEQUENCE [LARGE SCALE GENOMIC DNA]</scope>
    <source>
        <strain evidence="5 6">NBRC 102162</strain>
    </source>
</reference>
<feature type="domain" description="DnaB/C C-terminal" evidence="3">
    <location>
        <begin position="303"/>
        <end position="376"/>
    </location>
</feature>
<evidence type="ECO:0000256" key="2">
    <source>
        <dbReference type="SAM" id="MobiDB-lite"/>
    </source>
</evidence>
<name>A0A510WRK1_9LACO</name>
<keyword evidence="6" id="KW-1185">Reference proteome</keyword>
<dbReference type="InterPro" id="IPR006343">
    <property type="entry name" value="DnaB/C_C"/>
</dbReference>
<dbReference type="Pfam" id="PF07261">
    <property type="entry name" value="DnaB_2"/>
    <property type="match status" value="1"/>
</dbReference>
<dbReference type="EMBL" id="BJUI01000001">
    <property type="protein sequence ID" value="GEK41211.1"/>
    <property type="molecule type" value="Genomic_DNA"/>
</dbReference>
<dbReference type="Proteomes" id="UP000321722">
    <property type="component" value="Unassembled WGS sequence"/>
</dbReference>
<evidence type="ECO:0000256" key="1">
    <source>
        <dbReference type="ARBA" id="ARBA00093462"/>
    </source>
</evidence>
<feature type="region of interest" description="Disordered" evidence="2">
    <location>
        <begin position="380"/>
        <end position="450"/>
    </location>
</feature>
<gene>
    <name evidence="5" type="ORF">LAV01_00430</name>
</gene>
<proteinExistence type="inferred from homology"/>
<accession>A0A510WRK1</accession>
<evidence type="ECO:0000313" key="6">
    <source>
        <dbReference type="Proteomes" id="UP000321722"/>
    </source>
</evidence>
<feature type="domain" description="Replicative helicase loading/DNA remodeling protein DnaB N-terminal winged helix" evidence="4">
    <location>
        <begin position="9"/>
        <end position="249"/>
    </location>
</feature>
<dbReference type="AlphaFoldDB" id="A0A510WRK1"/>
<dbReference type="InterPro" id="IPR058660">
    <property type="entry name" value="WHD_DnaB"/>
</dbReference>
<evidence type="ECO:0000259" key="3">
    <source>
        <dbReference type="Pfam" id="PF07261"/>
    </source>
</evidence>
<evidence type="ECO:0000259" key="4">
    <source>
        <dbReference type="Pfam" id="PF25888"/>
    </source>
</evidence>
<comment type="similarity">
    <text evidence="1">Belongs to the DnaB/DnaD family.</text>
</comment>
<dbReference type="RefSeq" id="WP_057827880.1">
    <property type="nucleotide sequence ID" value="NZ_BAAACL010000015.1"/>
</dbReference>
<protein>
    <submittedName>
        <fullName evidence="5">Replication initiation protein</fullName>
    </submittedName>
</protein>
<organism evidence="5 6">
    <name type="scientific">Ligilactobacillus aviarius</name>
    <dbReference type="NCBI Taxonomy" id="1606"/>
    <lineage>
        <taxon>Bacteria</taxon>
        <taxon>Bacillati</taxon>
        <taxon>Bacillota</taxon>
        <taxon>Bacilli</taxon>
        <taxon>Lactobacillales</taxon>
        <taxon>Lactobacillaceae</taxon>
        <taxon>Ligilactobacillus</taxon>
    </lineage>
</organism>
<comment type="caution">
    <text evidence="5">The sequence shown here is derived from an EMBL/GenBank/DDBJ whole genome shotgun (WGS) entry which is preliminary data.</text>
</comment>
<dbReference type="GeneID" id="29933496"/>
<dbReference type="Pfam" id="PF25888">
    <property type="entry name" value="WHD_DnaB"/>
    <property type="match status" value="1"/>
</dbReference>
<evidence type="ECO:0000313" key="5">
    <source>
        <dbReference type="EMBL" id="GEK41211.1"/>
    </source>
</evidence>
<sequence length="450" mass="51911">MNQIHILATDKFKVVSKALPQEFQFQTLTKLYQPFIGETAVALYMSLIAEVQTGDWDQLPEWNHEQLLVRLGINMQQFTAAKEKLEAVGLMRTQFNAQKHCFLYEMLPAKSGSAFFEDPVLSGLLMEYVGEQQFAQLLNFFEGNHWNRHAFQDVSKKMTDVFRIKGSSSVTDAPVQSTPVADLKMKINVQLLKQLLTKTFVNQQSVAQNLQTVNTVAVMYGLDEVQLVRLLEEAVDVNHQDDVNWNRFRALASQQYEFTMKPVKSDDFDSNSEVHQSKQPANNADQELINACQQYAPMEFLTALKDEQGQTVTHEEQITIQRAVEAQRLAPAVINVLTHYMLVNENMDSLNQKYFERTANNWLKNKINTPEKAITYVREWQKKRQQSRPTSRYARRPQYAEKLPAWAQKKKSQSAVKDQNQSQNRSANVNQDISRLMQRINQKTPKGDER</sequence>